<evidence type="ECO:0000313" key="10">
    <source>
        <dbReference type="Proteomes" id="UP000000267"/>
    </source>
</evidence>
<dbReference type="EMBL" id="DS480395">
    <property type="protein sequence ID" value="EDO17988.1"/>
    <property type="molecule type" value="Genomic_DNA"/>
</dbReference>
<evidence type="ECO:0000256" key="8">
    <source>
        <dbReference type="SAM" id="Phobius"/>
    </source>
</evidence>
<keyword evidence="10" id="KW-1185">Reference proteome</keyword>
<keyword evidence="6 8" id="KW-1133">Transmembrane helix</keyword>
<protein>
    <recommendedName>
        <fullName evidence="11">Dolichyl-diphosphooligosaccharide--protein glycosyltransferase subunit OST4</fullName>
    </recommendedName>
</protein>
<evidence type="ECO:0000256" key="6">
    <source>
        <dbReference type="ARBA" id="ARBA00022989"/>
    </source>
</evidence>
<name>A7TIC2_VANPO</name>
<evidence type="ECO:0000256" key="5">
    <source>
        <dbReference type="ARBA" id="ARBA00022968"/>
    </source>
</evidence>
<dbReference type="HOGENOM" id="CLU_160806_3_0_1"/>
<evidence type="ECO:0000256" key="1">
    <source>
        <dbReference type="ARBA" id="ARBA00004643"/>
    </source>
</evidence>
<dbReference type="OrthoDB" id="2124077at2759"/>
<dbReference type="InterPro" id="IPR036330">
    <property type="entry name" value="Ost4p_sf"/>
</dbReference>
<sequence>MITDDQLNGIVIIFGITMMTLIVIYHVMSSTISGKH</sequence>
<dbReference type="KEGG" id="vpo:Kpol_1054p35"/>
<dbReference type="GO" id="GO:0006487">
    <property type="term" value="P:protein N-linked glycosylation"/>
    <property type="evidence" value="ECO:0007669"/>
    <property type="project" value="EnsemblFungi"/>
</dbReference>
<comment type="similarity">
    <text evidence="2">Belongs to the OST4 family.</text>
</comment>
<keyword evidence="5" id="KW-0735">Signal-anchor</keyword>
<dbReference type="GO" id="GO:0008250">
    <property type="term" value="C:oligosaccharyltransferase complex"/>
    <property type="evidence" value="ECO:0007669"/>
    <property type="project" value="EnsemblFungi"/>
</dbReference>
<organism evidence="10">
    <name type="scientific">Vanderwaltozyma polyspora (strain ATCC 22028 / DSM 70294 / BCRC 21397 / CBS 2163 / NBRC 10782 / NRRL Y-8283 / UCD 57-17)</name>
    <name type="common">Kluyveromyces polysporus</name>
    <dbReference type="NCBI Taxonomy" id="436907"/>
    <lineage>
        <taxon>Eukaryota</taxon>
        <taxon>Fungi</taxon>
        <taxon>Dikarya</taxon>
        <taxon>Ascomycota</taxon>
        <taxon>Saccharomycotina</taxon>
        <taxon>Saccharomycetes</taxon>
        <taxon>Saccharomycetales</taxon>
        <taxon>Saccharomycetaceae</taxon>
        <taxon>Vanderwaltozyma</taxon>
    </lineage>
</organism>
<evidence type="ECO:0000313" key="9">
    <source>
        <dbReference type="EMBL" id="EDO17988.1"/>
    </source>
</evidence>
<accession>A7TIC2</accession>
<comment type="subcellular location">
    <subcellularLocation>
        <location evidence="1">Endoplasmic reticulum membrane</location>
        <topology evidence="1">Single-pass type III membrane protein</topology>
    </subcellularLocation>
</comment>
<proteinExistence type="inferred from homology"/>
<dbReference type="SUPFAM" id="SSF103464">
    <property type="entry name" value="Oligosaccharyltransferase subunit ost4p"/>
    <property type="match status" value="1"/>
</dbReference>
<gene>
    <name evidence="9" type="ORF">Kpol_1054p35</name>
</gene>
<dbReference type="PhylomeDB" id="A7TIC2"/>
<keyword evidence="4" id="KW-0256">Endoplasmic reticulum</keyword>
<keyword evidence="7 8" id="KW-0472">Membrane</keyword>
<dbReference type="Proteomes" id="UP000000267">
    <property type="component" value="Unassembled WGS sequence"/>
</dbReference>
<keyword evidence="3 8" id="KW-0812">Transmembrane</keyword>
<reference evidence="9 10" key="1">
    <citation type="journal article" date="2007" name="Proc. Natl. Acad. Sci. U.S.A.">
        <title>Independent sorting-out of thousands of duplicated gene pairs in two yeast species descended from a whole-genome duplication.</title>
        <authorList>
            <person name="Scannell D.R."/>
            <person name="Frank A.C."/>
            <person name="Conant G.C."/>
            <person name="Byrne K.P."/>
            <person name="Woolfit M."/>
            <person name="Wolfe K.H."/>
        </authorList>
    </citation>
    <scope>NUCLEOTIDE SEQUENCE [LARGE SCALE GENOMIC DNA]</scope>
    <source>
        <strain evidence="10">ATCC 22028 / DSM 70294 / BCRC 21397 / CBS 2163 / NBRC 10782 / NRRL Y-8283 / UCD 57-17</strain>
    </source>
</reference>
<dbReference type="GeneID" id="5546252"/>
<dbReference type="InterPro" id="IPR018943">
    <property type="entry name" value="Oligosaccaryltransferase"/>
</dbReference>
<dbReference type="Pfam" id="PF10215">
    <property type="entry name" value="Ost4"/>
    <property type="match status" value="1"/>
</dbReference>
<dbReference type="STRING" id="436907.A7TIC2"/>
<dbReference type="AlphaFoldDB" id="A7TIC2"/>
<dbReference type="GO" id="GO:0030674">
    <property type="term" value="F:protein-macromolecule adaptor activity"/>
    <property type="evidence" value="ECO:0007669"/>
    <property type="project" value="EnsemblFungi"/>
</dbReference>
<dbReference type="InParanoid" id="A7TIC2"/>
<evidence type="ECO:0000256" key="7">
    <source>
        <dbReference type="ARBA" id="ARBA00023136"/>
    </source>
</evidence>
<dbReference type="RefSeq" id="XP_001645846.1">
    <property type="nucleotide sequence ID" value="XM_001645796.1"/>
</dbReference>
<evidence type="ECO:0000256" key="2">
    <source>
        <dbReference type="ARBA" id="ARBA00007685"/>
    </source>
</evidence>
<evidence type="ECO:0000256" key="4">
    <source>
        <dbReference type="ARBA" id="ARBA00022824"/>
    </source>
</evidence>
<evidence type="ECO:0008006" key="11">
    <source>
        <dbReference type="Google" id="ProtNLM"/>
    </source>
</evidence>
<dbReference type="FunCoup" id="A7TIC2">
    <property type="interactions" value="146"/>
</dbReference>
<feature type="transmembrane region" description="Helical" evidence="8">
    <location>
        <begin position="6"/>
        <end position="28"/>
    </location>
</feature>
<evidence type="ECO:0000256" key="3">
    <source>
        <dbReference type="ARBA" id="ARBA00022692"/>
    </source>
</evidence>